<dbReference type="InterPro" id="IPR051601">
    <property type="entry name" value="Serine_prot/Carboxylest_S33"/>
</dbReference>
<accession>A0A2A9N6Z7</accession>
<dbReference type="InterPro" id="IPR000073">
    <property type="entry name" value="AB_hydrolase_1"/>
</dbReference>
<sequence length="615" mass="67644">MTSCTKRMGTTRHALYLYLCTLLAQNLGAYAILPESNLGSWSVLRDVAFGAQAGNSSGACESLANPEESIWFKDLTWTDCYQTLNKSMQCSRLLVPLNYSAPLSNTNNASIALLRIPSTYPPSHPSYRGPILFNPGGPGGSGVDLVLGVGDTLQQIVGDEFDVVGFDPRGVGRSLPRIDLFTDRVQRALFTTTEGLIDPEREKDVFGKYLGRAGIIGQLAQRVDGNGSGYLRFMQTDHTARDMLRITEKHGKDKLQYWGFSYGSVLGASFAAMFPDKVGRLIIDGVVDAEDYFATRWANNLLDSNKTMQWFFDSCYQAGPSNCPFYASSPQAISERLTKLYDKIKVQPVPIVDFSDPSLSPTGLVDNAILRSVVFLSLYDPFTQFVPLAKGLAELEKGNATTIWGMWNKDQPQFRCSCGNDEALKFESINDDLPGIMCTDGNPIPGTLEDTEAHYTELRKTSEWAEIWENLRIRCSSWPKFPRTFFQGPFEANTSHPLLLIGNTADPVTPLASAKKMSKGYPGSVVLTQDSPGHASLSGPSVCTVKYVREYFLNGTLPPEGTVCPLISPPIPTNQTQSGNGTSKAIISREGGGADKELEELAYRLNREYRLPRMV</sequence>
<feature type="domain" description="Peptidase S33 tripeptidyl aminopeptidase-like C-terminal" evidence="5">
    <location>
        <begin position="464"/>
        <end position="564"/>
    </location>
</feature>
<keyword evidence="2" id="KW-0378">Hydrolase</keyword>
<organism evidence="6 7">
    <name type="scientific">Amanita thiersii Skay4041</name>
    <dbReference type="NCBI Taxonomy" id="703135"/>
    <lineage>
        <taxon>Eukaryota</taxon>
        <taxon>Fungi</taxon>
        <taxon>Dikarya</taxon>
        <taxon>Basidiomycota</taxon>
        <taxon>Agaricomycotina</taxon>
        <taxon>Agaricomycetes</taxon>
        <taxon>Agaricomycetidae</taxon>
        <taxon>Agaricales</taxon>
        <taxon>Pluteineae</taxon>
        <taxon>Amanitaceae</taxon>
        <taxon>Amanita</taxon>
    </lineage>
</organism>
<keyword evidence="7" id="KW-1185">Reference proteome</keyword>
<feature type="signal peptide" evidence="3">
    <location>
        <begin position="1"/>
        <end position="31"/>
    </location>
</feature>
<comment type="similarity">
    <text evidence="1">Belongs to the peptidase S33 family.</text>
</comment>
<dbReference type="GO" id="GO:0016787">
    <property type="term" value="F:hydrolase activity"/>
    <property type="evidence" value="ECO:0007669"/>
    <property type="project" value="UniProtKB-KW"/>
</dbReference>
<dbReference type="Pfam" id="PF08386">
    <property type="entry name" value="Abhydrolase_4"/>
    <property type="match status" value="1"/>
</dbReference>
<keyword evidence="3" id="KW-0732">Signal</keyword>
<evidence type="ECO:0000313" key="7">
    <source>
        <dbReference type="Proteomes" id="UP000242287"/>
    </source>
</evidence>
<evidence type="ECO:0000256" key="2">
    <source>
        <dbReference type="ARBA" id="ARBA00022801"/>
    </source>
</evidence>
<gene>
    <name evidence="6" type="ORF">AMATHDRAFT_78097</name>
</gene>
<evidence type="ECO:0000256" key="1">
    <source>
        <dbReference type="ARBA" id="ARBA00010088"/>
    </source>
</evidence>
<evidence type="ECO:0000259" key="4">
    <source>
        <dbReference type="Pfam" id="PF00561"/>
    </source>
</evidence>
<dbReference type="EMBL" id="KZ302577">
    <property type="protein sequence ID" value="PFH45078.1"/>
    <property type="molecule type" value="Genomic_DNA"/>
</dbReference>
<dbReference type="Proteomes" id="UP000242287">
    <property type="component" value="Unassembled WGS sequence"/>
</dbReference>
<evidence type="ECO:0000259" key="5">
    <source>
        <dbReference type="Pfam" id="PF08386"/>
    </source>
</evidence>
<evidence type="ECO:0000256" key="3">
    <source>
        <dbReference type="SAM" id="SignalP"/>
    </source>
</evidence>
<dbReference type="Pfam" id="PF00561">
    <property type="entry name" value="Abhydrolase_1"/>
    <property type="match status" value="1"/>
</dbReference>
<dbReference type="STRING" id="703135.A0A2A9N6Z7"/>
<feature type="domain" description="AB hydrolase-1" evidence="4">
    <location>
        <begin position="130"/>
        <end position="318"/>
    </location>
</feature>
<dbReference type="SUPFAM" id="SSF53474">
    <property type="entry name" value="alpha/beta-Hydrolases"/>
    <property type="match status" value="1"/>
</dbReference>
<proteinExistence type="inferred from homology"/>
<dbReference type="InterPro" id="IPR029058">
    <property type="entry name" value="AB_hydrolase_fold"/>
</dbReference>
<dbReference type="PANTHER" id="PTHR43248:SF25">
    <property type="entry name" value="AB HYDROLASE-1 DOMAIN-CONTAINING PROTEIN-RELATED"/>
    <property type="match status" value="1"/>
</dbReference>
<reference evidence="6 7" key="1">
    <citation type="submission" date="2014-02" db="EMBL/GenBank/DDBJ databases">
        <title>Transposable element dynamics among asymbiotic and ectomycorrhizal Amanita fungi.</title>
        <authorList>
            <consortium name="DOE Joint Genome Institute"/>
            <person name="Hess J."/>
            <person name="Skrede I."/>
            <person name="Wolfe B."/>
            <person name="LaButti K."/>
            <person name="Ohm R.A."/>
            <person name="Grigoriev I.V."/>
            <person name="Pringle A."/>
        </authorList>
    </citation>
    <scope>NUCLEOTIDE SEQUENCE [LARGE SCALE GENOMIC DNA]</scope>
    <source>
        <strain evidence="6 7">SKay4041</strain>
    </source>
</reference>
<protein>
    <submittedName>
        <fullName evidence="6">Uncharacterized protein</fullName>
    </submittedName>
</protein>
<dbReference type="OrthoDB" id="425534at2759"/>
<dbReference type="PANTHER" id="PTHR43248">
    <property type="entry name" value="2-SUCCINYL-6-HYDROXY-2,4-CYCLOHEXADIENE-1-CARBOXYLATE SYNTHASE"/>
    <property type="match status" value="1"/>
</dbReference>
<dbReference type="AlphaFoldDB" id="A0A2A9N6Z7"/>
<feature type="chain" id="PRO_5012134383" evidence="3">
    <location>
        <begin position="32"/>
        <end position="615"/>
    </location>
</feature>
<evidence type="ECO:0000313" key="6">
    <source>
        <dbReference type="EMBL" id="PFH45078.1"/>
    </source>
</evidence>
<dbReference type="Gene3D" id="3.40.50.1820">
    <property type="entry name" value="alpha/beta hydrolase"/>
    <property type="match status" value="1"/>
</dbReference>
<name>A0A2A9N6Z7_9AGAR</name>
<dbReference type="InterPro" id="IPR013595">
    <property type="entry name" value="Pept_S33_TAP-like_C"/>
</dbReference>